<gene>
    <name evidence="2" type="ORF">C0Z19_13605</name>
</gene>
<protein>
    <recommendedName>
        <fullName evidence="1">Tlde1 domain-containing protein</fullName>
    </recommendedName>
</protein>
<proteinExistence type="predicted"/>
<reference evidence="2 3" key="1">
    <citation type="submission" date="2018-01" db="EMBL/GenBank/DDBJ databases">
        <title>Whole genome analyses suggest that Burkholderia sensu lato contains two further novel genera in the rhizoxinica-symbiotica group Mycetohabitans gen. nov., and Trinickia gen. nov.: implications for the evolution of diazotrophy and nodulation in the Burkholderiaceae.</title>
        <authorList>
            <person name="Estrada-de los Santos P."/>
            <person name="Palmer M."/>
            <person name="Chavez-Ramirez B."/>
            <person name="Beukes C."/>
            <person name="Steenkamp E.T."/>
            <person name="Hirsch A.M."/>
            <person name="Manyaka P."/>
            <person name="Maluk M."/>
            <person name="Lafos M."/>
            <person name="Crook M."/>
            <person name="Gross E."/>
            <person name="Simon M.F."/>
            <person name="Bueno dos Reis Junior F."/>
            <person name="Poole P.S."/>
            <person name="Venter S.N."/>
            <person name="James E.K."/>
        </authorList>
    </citation>
    <scope>NUCLEOTIDE SEQUENCE [LARGE SCALE GENOMIC DNA]</scope>
    <source>
        <strain evidence="2 3">GP25-8</strain>
    </source>
</reference>
<dbReference type="RefSeq" id="WP_102610360.1">
    <property type="nucleotide sequence ID" value="NZ_CADIKD010000007.1"/>
</dbReference>
<accession>A0A2N7W4J2</accession>
<evidence type="ECO:0000313" key="2">
    <source>
        <dbReference type="EMBL" id="PMS24308.1"/>
    </source>
</evidence>
<dbReference type="AlphaFoldDB" id="A0A2N7W4J2"/>
<evidence type="ECO:0000313" key="3">
    <source>
        <dbReference type="Proteomes" id="UP000235347"/>
    </source>
</evidence>
<dbReference type="InterPro" id="IPR021225">
    <property type="entry name" value="Tlde1_dom"/>
</dbReference>
<name>A0A2N7W4J2_9BURK</name>
<organism evidence="2 3">
    <name type="scientific">Trinickia soli</name>
    <dbReference type="NCBI Taxonomy" id="380675"/>
    <lineage>
        <taxon>Bacteria</taxon>
        <taxon>Pseudomonadati</taxon>
        <taxon>Pseudomonadota</taxon>
        <taxon>Betaproteobacteria</taxon>
        <taxon>Burkholderiales</taxon>
        <taxon>Burkholderiaceae</taxon>
        <taxon>Trinickia</taxon>
    </lineage>
</organism>
<evidence type="ECO:0000259" key="1">
    <source>
        <dbReference type="Pfam" id="PF10908"/>
    </source>
</evidence>
<dbReference type="EMBL" id="PNYB01000010">
    <property type="protein sequence ID" value="PMS24308.1"/>
    <property type="molecule type" value="Genomic_DNA"/>
</dbReference>
<feature type="domain" description="Tlde1" evidence="1">
    <location>
        <begin position="24"/>
        <end position="148"/>
    </location>
</feature>
<dbReference type="Proteomes" id="UP000235347">
    <property type="component" value="Unassembled WGS sequence"/>
</dbReference>
<dbReference type="Pfam" id="PF10908">
    <property type="entry name" value="Tlde1_dom"/>
    <property type="match status" value="1"/>
</dbReference>
<keyword evidence="3" id="KW-1185">Reference proteome</keyword>
<sequence>MPLASCIYRLNGQHLSTLTCDGRTFAAFSGNGDDINAPGAIARIDSGPLPTGRYYIVDRQSGGRFGWLWDLGARLAPGTGRDHWFALYRIDGKIDDETYIEGVRRGQFRLHPMGSGRISKGCITLVSHTAFARLSAYLRSADLAYIPGTNIRFYGVVDVL</sequence>
<comment type="caution">
    <text evidence="2">The sequence shown here is derived from an EMBL/GenBank/DDBJ whole genome shotgun (WGS) entry which is preliminary data.</text>
</comment>